<dbReference type="Proteomes" id="UP000215931">
    <property type="component" value="Unassembled WGS sequence"/>
</dbReference>
<dbReference type="OrthoDB" id="8079813at2"/>
<protein>
    <submittedName>
        <fullName evidence="1">Transcriptional regulator</fullName>
    </submittedName>
</protein>
<reference evidence="1 2" key="1">
    <citation type="submission" date="2017-08" db="EMBL/GenBank/DDBJ databases">
        <title>Mesorhizobium wenxinae sp. nov., a novel rhizobial species isolated from root nodules of chickpea (Cicer arietinum L.).</title>
        <authorList>
            <person name="Zhang J."/>
        </authorList>
    </citation>
    <scope>NUCLEOTIDE SEQUENCE [LARGE SCALE GENOMIC DNA]</scope>
    <source>
        <strain evidence="2">WYCCWR 10019</strain>
    </source>
</reference>
<proteinExistence type="predicted"/>
<dbReference type="RefSeq" id="WP_091595831.1">
    <property type="nucleotide sequence ID" value="NZ_NPKH01000035.1"/>
</dbReference>
<dbReference type="EMBL" id="NPKH01000035">
    <property type="protein sequence ID" value="PAP92380.1"/>
    <property type="molecule type" value="Genomic_DNA"/>
</dbReference>
<name>A0A271K9P6_9HYPH</name>
<evidence type="ECO:0000313" key="2">
    <source>
        <dbReference type="Proteomes" id="UP000215931"/>
    </source>
</evidence>
<comment type="caution">
    <text evidence="1">The sequence shown here is derived from an EMBL/GenBank/DDBJ whole genome shotgun (WGS) entry which is preliminary data.</text>
</comment>
<evidence type="ECO:0000313" key="1">
    <source>
        <dbReference type="EMBL" id="PAP92380.1"/>
    </source>
</evidence>
<keyword evidence="2" id="KW-1185">Reference proteome</keyword>
<dbReference type="SUPFAM" id="SSF46785">
    <property type="entry name" value="Winged helix' DNA-binding domain"/>
    <property type="match status" value="1"/>
</dbReference>
<accession>A0A271K9P6</accession>
<gene>
    <name evidence="1" type="ORF">CIT31_28235</name>
</gene>
<dbReference type="AlphaFoldDB" id="A0A271K9P6"/>
<dbReference type="InterPro" id="IPR036388">
    <property type="entry name" value="WH-like_DNA-bd_sf"/>
</dbReference>
<dbReference type="Gene3D" id="1.10.10.10">
    <property type="entry name" value="Winged helix-like DNA-binding domain superfamily/Winged helix DNA-binding domain"/>
    <property type="match status" value="1"/>
</dbReference>
<organism evidence="1 2">
    <name type="scientific">Mesorhizobium wenxiniae</name>
    <dbReference type="NCBI Taxonomy" id="2014805"/>
    <lineage>
        <taxon>Bacteria</taxon>
        <taxon>Pseudomonadati</taxon>
        <taxon>Pseudomonadota</taxon>
        <taxon>Alphaproteobacteria</taxon>
        <taxon>Hyphomicrobiales</taxon>
        <taxon>Phyllobacteriaceae</taxon>
        <taxon>Mesorhizobium</taxon>
    </lineage>
</organism>
<sequence>MLTLVNRVRTAAHLDRLRILGLCAHADLTVGELADITSLPREQVRRHVRRLVRANFLCCNEQRPQSSYHMQAGGKDGGLAQLVVDLLPHDDGHHKRDLQRLEAIQDARLKGPPA</sequence>
<dbReference type="Pfam" id="PF12840">
    <property type="entry name" value="HTH_20"/>
    <property type="match status" value="1"/>
</dbReference>
<dbReference type="InterPro" id="IPR036390">
    <property type="entry name" value="WH_DNA-bd_sf"/>
</dbReference>